<dbReference type="RefSeq" id="XP_037218774.1">
    <property type="nucleotide sequence ID" value="XM_037365532.1"/>
</dbReference>
<comment type="caution">
    <text evidence="1">The sequence shown here is derived from an EMBL/GenBank/DDBJ whole genome shotgun (WGS) entry which is preliminary data.</text>
</comment>
<name>A0A8H6W1D1_9AGAR</name>
<dbReference type="OrthoDB" id="2393824at2759"/>
<evidence type="ECO:0000313" key="1">
    <source>
        <dbReference type="EMBL" id="KAF7299386.1"/>
    </source>
</evidence>
<evidence type="ECO:0000313" key="2">
    <source>
        <dbReference type="Proteomes" id="UP000636479"/>
    </source>
</evidence>
<organism evidence="1 2">
    <name type="scientific">Mycena indigotica</name>
    <dbReference type="NCBI Taxonomy" id="2126181"/>
    <lineage>
        <taxon>Eukaryota</taxon>
        <taxon>Fungi</taxon>
        <taxon>Dikarya</taxon>
        <taxon>Basidiomycota</taxon>
        <taxon>Agaricomycotina</taxon>
        <taxon>Agaricomycetes</taxon>
        <taxon>Agaricomycetidae</taxon>
        <taxon>Agaricales</taxon>
        <taxon>Marasmiineae</taxon>
        <taxon>Mycenaceae</taxon>
        <taxon>Mycena</taxon>
    </lineage>
</organism>
<dbReference type="Proteomes" id="UP000636479">
    <property type="component" value="Unassembled WGS sequence"/>
</dbReference>
<gene>
    <name evidence="1" type="ORF">MIND_00887900</name>
</gene>
<protein>
    <submittedName>
        <fullName evidence="1">Uncharacterized protein</fullName>
    </submittedName>
</protein>
<keyword evidence="2" id="KW-1185">Reference proteome</keyword>
<reference evidence="1" key="1">
    <citation type="submission" date="2020-05" db="EMBL/GenBank/DDBJ databases">
        <title>Mycena genomes resolve the evolution of fungal bioluminescence.</title>
        <authorList>
            <person name="Tsai I.J."/>
        </authorList>
    </citation>
    <scope>NUCLEOTIDE SEQUENCE</scope>
    <source>
        <strain evidence="1">171206Taipei</strain>
    </source>
</reference>
<dbReference type="AlphaFoldDB" id="A0A8H6W1D1"/>
<dbReference type="EMBL" id="JACAZF010000007">
    <property type="protein sequence ID" value="KAF7299386.1"/>
    <property type="molecule type" value="Genomic_DNA"/>
</dbReference>
<accession>A0A8H6W1D1</accession>
<dbReference type="GeneID" id="59348048"/>
<sequence>MSSTSDCDFDARSWGLDLSDEVIKLLNDNFEKMLEFVKPTWEKENIPMWEPPENIRGTLSPDRLDFIRNLRIPSFEPSSTPSLLLHELGNYAEDQNMDQRIQELFKKGCLTCVMNCSGAGKTRHALEALCHQWGFYFCLKDKEGDLGSGDMNNIIHRLTLRKEKGYFTSHLPRYSNDDEFEKFKAKLENNQLCAQSCFIHVIIARILLFRLFITAIVKSGRKISASDKRRWTLLQIHPAFLGSINADIFLDLARYLDSPNYAQRKLIPTMTTDGFEELWQQILQAVSELITAHSDHPPDQKVDNKAYSFVLDEAQLAAGMRNAFRSGEPNSRGIYEQRPLLREFIVILNFLVLAGLAAILTGTGLDIEVIEDAAHSVAYKGTPRYSMFKTTIGGFYEDPRAHIAYLNKFVPPDVLSRESLIKRMSIWLTGRYRTTASAISYLLETGFENPHDELDNWIMLNTGFIPSDSPNSEIRLPLNIGEHRNTLIKQLKYSKIAKSASTRELFVNTIFESFVRSSALDITRASHVLVEAGFARFTQKEKLGETCLFEPLIILAAIWQIEQAENEQGSARNAFGEYFMRKVESATLTRLGSQHNGFESYVALVLARAFGNFAPLSDVFSFDEKYNPVWMRNRRARLVSIHREDGPGSTARGISAVSVGARRLLSSGSIIATPFRAPICFPSQNMGPDVILKLQLDDDDGSFVWVVVQCKNWSGGEKIHGDPAQIAEKEKKAIKTVTPRKFLDVTKWHRLQTCKMPKFA</sequence>
<proteinExistence type="predicted"/>